<dbReference type="InterPro" id="IPR030678">
    <property type="entry name" value="Peptide/Ni-bd"/>
</dbReference>
<dbReference type="GO" id="GO:0042597">
    <property type="term" value="C:periplasmic space"/>
    <property type="evidence" value="ECO:0007669"/>
    <property type="project" value="UniProtKB-ARBA"/>
</dbReference>
<evidence type="ECO:0000256" key="2">
    <source>
        <dbReference type="ARBA" id="ARBA00022448"/>
    </source>
</evidence>
<dbReference type="Pfam" id="PF00496">
    <property type="entry name" value="SBP_bac_5"/>
    <property type="match status" value="1"/>
</dbReference>
<reference evidence="6 8" key="2">
    <citation type="submission" date="2022-10" db="EMBL/GenBank/DDBJ databases">
        <title>The complete genomes of actinobacterial strains from the NBC collection.</title>
        <authorList>
            <person name="Joergensen T.S."/>
            <person name="Alvarez Arevalo M."/>
            <person name="Sterndorff E.B."/>
            <person name="Faurdal D."/>
            <person name="Vuksanovic O."/>
            <person name="Mourched A.-S."/>
            <person name="Charusanti P."/>
            <person name="Shaw S."/>
            <person name="Blin K."/>
            <person name="Weber T."/>
        </authorList>
    </citation>
    <scope>NUCLEOTIDE SEQUENCE [LARGE SCALE GENOMIC DNA]</scope>
    <source>
        <strain evidence="6 8">NBC 01809</strain>
    </source>
</reference>
<evidence type="ECO:0000313" key="7">
    <source>
        <dbReference type="Proteomes" id="UP000199343"/>
    </source>
</evidence>
<accession>A0A1C6W698</accession>
<dbReference type="Gene3D" id="3.40.190.10">
    <property type="entry name" value="Periplasmic binding protein-like II"/>
    <property type="match status" value="1"/>
</dbReference>
<gene>
    <name evidence="5" type="ORF">GA0070608_6417</name>
    <name evidence="6" type="ORF">OIE14_03080</name>
</gene>
<reference evidence="5 7" key="1">
    <citation type="submission" date="2016-06" db="EMBL/GenBank/DDBJ databases">
        <authorList>
            <person name="Kjaerup R.B."/>
            <person name="Dalgaard T.S."/>
            <person name="Juul-Madsen H.R."/>
        </authorList>
    </citation>
    <scope>NUCLEOTIDE SEQUENCE [LARGE SCALE GENOMIC DNA]</scope>
    <source>
        <strain evidence="5 7">DSM 43363</strain>
    </source>
</reference>
<name>A0A1C6W698_9ACTN</name>
<keyword evidence="3" id="KW-0732">Signal</keyword>
<dbReference type="GO" id="GO:0015833">
    <property type="term" value="P:peptide transport"/>
    <property type="evidence" value="ECO:0007669"/>
    <property type="project" value="TreeGrafter"/>
</dbReference>
<dbReference type="EMBL" id="FMIC01000002">
    <property type="protein sequence ID" value="SCL74095.1"/>
    <property type="molecule type" value="Genomic_DNA"/>
</dbReference>
<dbReference type="Gene3D" id="3.10.105.10">
    <property type="entry name" value="Dipeptide-binding Protein, Domain 3"/>
    <property type="match status" value="1"/>
</dbReference>
<comment type="similarity">
    <text evidence="1">Belongs to the bacterial solute-binding protein 5 family.</text>
</comment>
<dbReference type="Proteomes" id="UP001334804">
    <property type="component" value="Chromosome"/>
</dbReference>
<organism evidence="5 7">
    <name type="scientific">Micromonospora peucetia</name>
    <dbReference type="NCBI Taxonomy" id="47871"/>
    <lineage>
        <taxon>Bacteria</taxon>
        <taxon>Bacillati</taxon>
        <taxon>Actinomycetota</taxon>
        <taxon>Actinomycetes</taxon>
        <taxon>Micromonosporales</taxon>
        <taxon>Micromonosporaceae</taxon>
        <taxon>Micromonospora</taxon>
    </lineage>
</organism>
<dbReference type="InterPro" id="IPR039424">
    <property type="entry name" value="SBP_5"/>
</dbReference>
<dbReference type="AlphaFoldDB" id="A0A1C6W698"/>
<dbReference type="GO" id="GO:0043190">
    <property type="term" value="C:ATP-binding cassette (ABC) transporter complex"/>
    <property type="evidence" value="ECO:0007669"/>
    <property type="project" value="InterPro"/>
</dbReference>
<dbReference type="Proteomes" id="UP000199343">
    <property type="component" value="Unassembled WGS sequence"/>
</dbReference>
<sequence>MDEYIVVVPNGTTEINESYRNFVGGAGYFVANNIFSRLVVTEVGGAASYPDLAEHWECLDGARRWRFTLNRHARWHDGRPVTAHDVAYTHLTALANGYHAASFLHGIADIKVLDDHLVEYHLEQPNAAFLTQLGNFAATHILPKHLYEGTDWATNPYNQQPVGSGPFRFVEMVPNGRIVLEAWDGYWGPPAGVDQVTIVVEPDLDECVRMIADGRAHYAPQDVLTMKRLPLAEGSEHASVYRERGPGVALLSFNYRQERWADRRLRMALAHAVDRSRLERFAEPGWSEPWANFFPGNSFGVARDVTAVGHDAATAEKLLDEAGYPRGADGRRLSLRMYYMATFDGHGGLARSVTEDLAAIGVHVEYAGLDSETWSRQIGRDGDFDLTISGGNMMPDPDITASRLAGGGQRNHLALANPDADACYVAARSTTDMAERIAHYRQLQEVWARDASVVPLFWYCIYLLRSDQFFGWADQVDFRIPFWHWGRLRKITGGEG</sequence>
<dbReference type="RefSeq" id="WP_176733911.1">
    <property type="nucleotide sequence ID" value="NZ_CP109071.1"/>
</dbReference>
<dbReference type="PANTHER" id="PTHR30290">
    <property type="entry name" value="PERIPLASMIC BINDING COMPONENT OF ABC TRANSPORTER"/>
    <property type="match status" value="1"/>
</dbReference>
<dbReference type="PANTHER" id="PTHR30290:SF9">
    <property type="entry name" value="OLIGOPEPTIDE-BINDING PROTEIN APPA"/>
    <property type="match status" value="1"/>
</dbReference>
<evidence type="ECO:0000313" key="8">
    <source>
        <dbReference type="Proteomes" id="UP001334804"/>
    </source>
</evidence>
<keyword evidence="2" id="KW-0813">Transport</keyword>
<evidence type="ECO:0000259" key="4">
    <source>
        <dbReference type="Pfam" id="PF00496"/>
    </source>
</evidence>
<dbReference type="EMBL" id="CP109071">
    <property type="protein sequence ID" value="WSA33078.1"/>
    <property type="molecule type" value="Genomic_DNA"/>
</dbReference>
<dbReference type="GO" id="GO:1904680">
    <property type="term" value="F:peptide transmembrane transporter activity"/>
    <property type="evidence" value="ECO:0007669"/>
    <property type="project" value="TreeGrafter"/>
</dbReference>
<feature type="domain" description="Solute-binding protein family 5" evidence="4">
    <location>
        <begin position="49"/>
        <end position="406"/>
    </location>
</feature>
<dbReference type="PIRSF" id="PIRSF002741">
    <property type="entry name" value="MppA"/>
    <property type="match status" value="1"/>
</dbReference>
<evidence type="ECO:0000313" key="6">
    <source>
        <dbReference type="EMBL" id="WSA33078.1"/>
    </source>
</evidence>
<keyword evidence="8" id="KW-1185">Reference proteome</keyword>
<protein>
    <submittedName>
        <fullName evidence="6">ABC transporter substrate-binding protein</fullName>
    </submittedName>
    <submittedName>
        <fullName evidence="5">Peptide/nickel transport system substrate-binding protein</fullName>
    </submittedName>
</protein>
<proteinExistence type="inferred from homology"/>
<dbReference type="SUPFAM" id="SSF53850">
    <property type="entry name" value="Periplasmic binding protein-like II"/>
    <property type="match status" value="1"/>
</dbReference>
<dbReference type="InterPro" id="IPR000914">
    <property type="entry name" value="SBP_5_dom"/>
</dbReference>
<evidence type="ECO:0000256" key="1">
    <source>
        <dbReference type="ARBA" id="ARBA00005695"/>
    </source>
</evidence>
<dbReference type="STRING" id="47871.GA0070608_6417"/>
<evidence type="ECO:0000313" key="5">
    <source>
        <dbReference type="EMBL" id="SCL74095.1"/>
    </source>
</evidence>
<evidence type="ECO:0000256" key="3">
    <source>
        <dbReference type="ARBA" id="ARBA00022729"/>
    </source>
</evidence>